<name>A0A7C1JZQ9_9CHLR</name>
<protein>
    <submittedName>
        <fullName evidence="1">DUF4177 domain-containing protein</fullName>
    </submittedName>
</protein>
<accession>A0A7C1JZQ9</accession>
<reference evidence="1" key="1">
    <citation type="journal article" date="2020" name="mSystems">
        <title>Genome- and Community-Level Interaction Insights into Carbon Utilization and Element Cycling Functions of Hydrothermarchaeota in Hydrothermal Sediment.</title>
        <authorList>
            <person name="Zhou Z."/>
            <person name="Liu Y."/>
            <person name="Xu W."/>
            <person name="Pan J."/>
            <person name="Luo Z.H."/>
            <person name="Li M."/>
        </authorList>
    </citation>
    <scope>NUCLEOTIDE SEQUENCE [LARGE SCALE GENOMIC DNA]</scope>
    <source>
        <strain evidence="1">SpSt-289</strain>
    </source>
</reference>
<dbReference type="Pfam" id="PF13783">
    <property type="entry name" value="DUF4177"/>
    <property type="match status" value="1"/>
</dbReference>
<proteinExistence type="predicted"/>
<dbReference type="InterPro" id="IPR025234">
    <property type="entry name" value="YjzH-like"/>
</dbReference>
<comment type="caution">
    <text evidence="1">The sequence shown here is derived from an EMBL/GenBank/DDBJ whole genome shotgun (WGS) entry which is preliminary data.</text>
</comment>
<sequence>MKYTYKFITLPVQIGAKQSKHPNHPSYQDVINEHAKQGWRFVQLLIECPAAIPTEYVPVFEQPLERLEHDAQEGSKPA</sequence>
<gene>
    <name evidence="1" type="ORF">ENQ20_17655</name>
</gene>
<dbReference type="AlphaFoldDB" id="A0A7C1JZQ9"/>
<evidence type="ECO:0000313" key="1">
    <source>
        <dbReference type="EMBL" id="HDX33290.1"/>
    </source>
</evidence>
<organism evidence="1">
    <name type="scientific">Caldilinea aerophila</name>
    <dbReference type="NCBI Taxonomy" id="133453"/>
    <lineage>
        <taxon>Bacteria</taxon>
        <taxon>Bacillati</taxon>
        <taxon>Chloroflexota</taxon>
        <taxon>Caldilineae</taxon>
        <taxon>Caldilineales</taxon>
        <taxon>Caldilineaceae</taxon>
        <taxon>Caldilinea</taxon>
    </lineage>
</organism>
<dbReference type="EMBL" id="DSMG01000184">
    <property type="protein sequence ID" value="HDX33290.1"/>
    <property type="molecule type" value="Genomic_DNA"/>
</dbReference>